<feature type="domain" description="MADS-box" evidence="6">
    <location>
        <begin position="1"/>
        <end position="61"/>
    </location>
</feature>
<dbReference type="OrthoDB" id="850248at2759"/>
<evidence type="ECO:0000256" key="4">
    <source>
        <dbReference type="ARBA" id="ARBA00023163"/>
    </source>
</evidence>
<dbReference type="SUPFAM" id="SSF55455">
    <property type="entry name" value="SRF-like"/>
    <property type="match status" value="1"/>
</dbReference>
<reference evidence="7 8" key="1">
    <citation type="submission" date="2020-10" db="EMBL/GenBank/DDBJ databases">
        <title>Plant Genome Project.</title>
        <authorList>
            <person name="Zhang R.-G."/>
        </authorList>
    </citation>
    <scope>NUCLEOTIDE SEQUENCE [LARGE SCALE GENOMIC DNA]</scope>
    <source>
        <strain evidence="7">FAFU-HL-1</strain>
        <tissue evidence="7">Leaf</tissue>
    </source>
</reference>
<dbReference type="GO" id="GO:0045944">
    <property type="term" value="P:positive regulation of transcription by RNA polymerase II"/>
    <property type="evidence" value="ECO:0007669"/>
    <property type="project" value="InterPro"/>
</dbReference>
<dbReference type="GO" id="GO:0046983">
    <property type="term" value="F:protein dimerization activity"/>
    <property type="evidence" value="ECO:0007669"/>
    <property type="project" value="InterPro"/>
</dbReference>
<dbReference type="EMBL" id="JADGMS010000001">
    <property type="protein sequence ID" value="KAF9688982.1"/>
    <property type="molecule type" value="Genomic_DNA"/>
</dbReference>
<dbReference type="GO" id="GO:0000977">
    <property type="term" value="F:RNA polymerase II transcription regulatory region sequence-specific DNA binding"/>
    <property type="evidence" value="ECO:0007669"/>
    <property type="project" value="InterPro"/>
</dbReference>
<keyword evidence="8" id="KW-1185">Reference proteome</keyword>
<keyword evidence="3" id="KW-0238">DNA-binding</keyword>
<dbReference type="InterPro" id="IPR036879">
    <property type="entry name" value="TF_MADSbox_sf"/>
</dbReference>
<keyword evidence="4" id="KW-0804">Transcription</keyword>
<comment type="caution">
    <text evidence="7">The sequence shown here is derived from an EMBL/GenBank/DDBJ whole genome shotgun (WGS) entry which is preliminary data.</text>
</comment>
<dbReference type="SMART" id="SM00432">
    <property type="entry name" value="MADS"/>
    <property type="match status" value="1"/>
</dbReference>
<dbReference type="Proteomes" id="UP000657918">
    <property type="component" value="Unassembled WGS sequence"/>
</dbReference>
<evidence type="ECO:0000313" key="8">
    <source>
        <dbReference type="Proteomes" id="UP000657918"/>
    </source>
</evidence>
<dbReference type="InterPro" id="IPR033896">
    <property type="entry name" value="MEF2-like_N"/>
</dbReference>
<protein>
    <recommendedName>
        <fullName evidence="6">MADS-box domain-containing protein</fullName>
    </recommendedName>
</protein>
<evidence type="ECO:0000256" key="2">
    <source>
        <dbReference type="ARBA" id="ARBA00023015"/>
    </source>
</evidence>
<accession>A0A835TL78</accession>
<dbReference type="AlphaFoldDB" id="A0A835TL78"/>
<dbReference type="PROSITE" id="PS50066">
    <property type="entry name" value="MADS_BOX_2"/>
    <property type="match status" value="1"/>
</dbReference>
<dbReference type="InterPro" id="IPR050142">
    <property type="entry name" value="MADS-box/MEF2_TF"/>
</dbReference>
<sequence>MGRKKVELKRIENKISRQVTFSKRRSGLIKKAHELSVLCDVQVALLIFSNRGKLYEFSSIASIARILERYESHFEVMAASSKGANESEAYFGEYANLKSPAELLPIVQRNLEGSCPGEQTLSDFEQQATQLDAALTCVRARKMQLMLESVKSLQDKIAAMKNGGETSNGKVNHPLCHPPEQTTLCMFI</sequence>
<dbReference type="PRINTS" id="PR00404">
    <property type="entry name" value="MADSDOMAIN"/>
</dbReference>
<evidence type="ECO:0000313" key="7">
    <source>
        <dbReference type="EMBL" id="KAF9688982.1"/>
    </source>
</evidence>
<dbReference type="GO" id="GO:0003700">
    <property type="term" value="F:DNA-binding transcription factor activity"/>
    <property type="evidence" value="ECO:0007669"/>
    <property type="project" value="InterPro"/>
</dbReference>
<dbReference type="FunFam" id="3.40.1810.10:FF:000003">
    <property type="entry name" value="MADS-box transcription factor MADS-MC"/>
    <property type="match status" value="1"/>
</dbReference>
<comment type="subcellular location">
    <subcellularLocation>
        <location evidence="1">Nucleus</location>
    </subcellularLocation>
</comment>
<keyword evidence="2" id="KW-0805">Transcription regulation</keyword>
<keyword evidence="5" id="KW-0539">Nucleus</keyword>
<evidence type="ECO:0000259" key="6">
    <source>
        <dbReference type="PROSITE" id="PS50066"/>
    </source>
</evidence>
<dbReference type="CDD" id="cd00265">
    <property type="entry name" value="MADS_MEF2_like"/>
    <property type="match status" value="1"/>
</dbReference>
<dbReference type="InterPro" id="IPR002487">
    <property type="entry name" value="TF_Kbox"/>
</dbReference>
<dbReference type="Pfam" id="PF00319">
    <property type="entry name" value="SRF-TF"/>
    <property type="match status" value="1"/>
</dbReference>
<dbReference type="PROSITE" id="PS00350">
    <property type="entry name" value="MADS_BOX_1"/>
    <property type="match status" value="1"/>
</dbReference>
<gene>
    <name evidence="7" type="ORF">SADUNF_Sadunf01G0044500</name>
</gene>
<organism evidence="7 8">
    <name type="scientific">Salix dunnii</name>
    <dbReference type="NCBI Taxonomy" id="1413687"/>
    <lineage>
        <taxon>Eukaryota</taxon>
        <taxon>Viridiplantae</taxon>
        <taxon>Streptophyta</taxon>
        <taxon>Embryophyta</taxon>
        <taxon>Tracheophyta</taxon>
        <taxon>Spermatophyta</taxon>
        <taxon>Magnoliopsida</taxon>
        <taxon>eudicotyledons</taxon>
        <taxon>Gunneridae</taxon>
        <taxon>Pentapetalae</taxon>
        <taxon>rosids</taxon>
        <taxon>fabids</taxon>
        <taxon>Malpighiales</taxon>
        <taxon>Salicaceae</taxon>
        <taxon>Saliceae</taxon>
        <taxon>Salix</taxon>
    </lineage>
</organism>
<dbReference type="Pfam" id="PF01486">
    <property type="entry name" value="K-box"/>
    <property type="match status" value="1"/>
</dbReference>
<name>A0A835TL78_9ROSI</name>
<evidence type="ECO:0000256" key="3">
    <source>
        <dbReference type="ARBA" id="ARBA00023125"/>
    </source>
</evidence>
<evidence type="ECO:0000256" key="1">
    <source>
        <dbReference type="ARBA" id="ARBA00004123"/>
    </source>
</evidence>
<evidence type="ECO:0000256" key="5">
    <source>
        <dbReference type="ARBA" id="ARBA00023242"/>
    </source>
</evidence>
<dbReference type="PANTHER" id="PTHR48019">
    <property type="entry name" value="SERUM RESPONSE FACTOR HOMOLOG"/>
    <property type="match status" value="1"/>
</dbReference>
<proteinExistence type="predicted"/>
<dbReference type="Gene3D" id="3.40.1810.10">
    <property type="entry name" value="Transcription factor, MADS-box"/>
    <property type="match status" value="1"/>
</dbReference>
<dbReference type="GO" id="GO:0005634">
    <property type="term" value="C:nucleus"/>
    <property type="evidence" value="ECO:0007669"/>
    <property type="project" value="UniProtKB-SubCell"/>
</dbReference>
<dbReference type="InterPro" id="IPR002100">
    <property type="entry name" value="TF_MADSbox"/>
</dbReference>